<evidence type="ECO:0000259" key="3">
    <source>
        <dbReference type="PROSITE" id="PS51787"/>
    </source>
</evidence>
<accession>A0ABR7UBA4</accession>
<dbReference type="Pfam" id="PF02861">
    <property type="entry name" value="Clp_N"/>
    <property type="match status" value="1"/>
</dbReference>
<dbReference type="Gene3D" id="2.30.130.40">
    <property type="entry name" value="LON domain-like"/>
    <property type="match status" value="1"/>
</dbReference>
<dbReference type="Pfam" id="PF02190">
    <property type="entry name" value="LON_substr_bdg"/>
    <property type="match status" value="1"/>
</dbReference>
<dbReference type="SMART" id="SM00464">
    <property type="entry name" value="LON"/>
    <property type="match status" value="1"/>
</dbReference>
<sequence length="404" mass="44577">MRDFRDAKAMAQTLRESLTTKAVTITHGESLELVSRMLGVADWNTLAALLHAERRDAAAPAAQLRTTTTLYPAIPLRDLVPFPNATYPLFVGRESTVQALNQAFDGGREVVLAIQREAGVDDPRFSDVYEIGILAQLLELVPLENGTFRVLTRGLRRVALRSFEAEAVAYQAEVAGVSEGVARDATDLIRRIYQRFQDYTAAHGVLVPDIWMFFDQTRDSGQIADTVATRMKLPIKDKYELLATLDPIKRLERIEALLDLSQRPISIAYAATKRRALDHADRRRHQYATLEHLLLALTEDVNASAVMRACDADVGKLTQGLVQYLDNELKRIVIESGSAEPTAAFKRVDQLAAFLAQEVGYPEVTGVNALMALFAETRSPAARLLAEHGVSRGRVDKAIARGAG</sequence>
<feature type="domain" description="Clp R" evidence="4">
    <location>
        <begin position="261"/>
        <end position="404"/>
    </location>
</feature>
<protein>
    <submittedName>
        <fullName evidence="5">LON peptidase substrate-binding domain-containing protein</fullName>
    </submittedName>
</protein>
<dbReference type="InterPro" id="IPR015947">
    <property type="entry name" value="PUA-like_sf"/>
</dbReference>
<keyword evidence="6" id="KW-1185">Reference proteome</keyword>
<dbReference type="InterPro" id="IPR004176">
    <property type="entry name" value="Clp_R_N"/>
</dbReference>
<dbReference type="EMBL" id="JAATTO010000036">
    <property type="protein sequence ID" value="MBC9981368.1"/>
    <property type="molecule type" value="Genomic_DNA"/>
</dbReference>
<evidence type="ECO:0000313" key="6">
    <source>
        <dbReference type="Proteomes" id="UP000639516"/>
    </source>
</evidence>
<name>A0ABR7UBA4_9BRAD</name>
<organism evidence="5 6">
    <name type="scientific">Bradyrhizobium campsiandrae</name>
    <dbReference type="NCBI Taxonomy" id="1729892"/>
    <lineage>
        <taxon>Bacteria</taxon>
        <taxon>Pseudomonadati</taxon>
        <taxon>Pseudomonadota</taxon>
        <taxon>Alphaproteobacteria</taxon>
        <taxon>Hyphomicrobiales</taxon>
        <taxon>Nitrobacteraceae</taxon>
        <taxon>Bradyrhizobium</taxon>
    </lineage>
</organism>
<dbReference type="InterPro" id="IPR046336">
    <property type="entry name" value="Lon_prtase_N_sf"/>
</dbReference>
<dbReference type="SUPFAM" id="SSF81923">
    <property type="entry name" value="Double Clp-N motif"/>
    <property type="match status" value="1"/>
</dbReference>
<dbReference type="SUPFAM" id="SSF88697">
    <property type="entry name" value="PUA domain-like"/>
    <property type="match status" value="1"/>
</dbReference>
<dbReference type="Proteomes" id="UP000639516">
    <property type="component" value="Unassembled WGS sequence"/>
</dbReference>
<dbReference type="InterPro" id="IPR045517">
    <property type="entry name" value="Glyoxalase_8"/>
</dbReference>
<dbReference type="InterPro" id="IPR003111">
    <property type="entry name" value="Lon_prtase_N"/>
</dbReference>
<reference evidence="5 6" key="1">
    <citation type="journal article" date="2020" name="Arch. Microbiol.">
        <title>Bradyrhizobium campsiandrae sp. nov., a nitrogen-fixing bacterial strain isolated from a native leguminous tree from the Amazon adapted to flooded conditions.</title>
        <authorList>
            <person name="Cabral Michel D."/>
            <person name="Martins da Costa E."/>
            <person name="Azarias Guimaraes A."/>
            <person name="Soares de Carvalho T."/>
            <person name="Santos de Castro Caputo P."/>
            <person name="Willems A."/>
            <person name="de Souza Moreira F.M."/>
        </authorList>
    </citation>
    <scope>NUCLEOTIDE SEQUENCE [LARGE SCALE GENOMIC DNA]</scope>
    <source>
        <strain evidence="6">INPA 384B</strain>
    </source>
</reference>
<dbReference type="PROSITE" id="PS51787">
    <property type="entry name" value="LON_N"/>
    <property type="match status" value="1"/>
</dbReference>
<dbReference type="Pfam" id="PF20066">
    <property type="entry name" value="Glyoxalase_8"/>
    <property type="match status" value="1"/>
</dbReference>
<evidence type="ECO:0000259" key="4">
    <source>
        <dbReference type="PROSITE" id="PS51903"/>
    </source>
</evidence>
<evidence type="ECO:0000256" key="1">
    <source>
        <dbReference type="ARBA" id="ARBA00008675"/>
    </source>
</evidence>
<evidence type="ECO:0000313" key="5">
    <source>
        <dbReference type="EMBL" id="MBC9981368.1"/>
    </source>
</evidence>
<dbReference type="RefSeq" id="WP_188098103.1">
    <property type="nucleotide sequence ID" value="NZ_JAANIH010000008.1"/>
</dbReference>
<dbReference type="PROSITE" id="PS51903">
    <property type="entry name" value="CLP_R"/>
    <property type="match status" value="1"/>
</dbReference>
<keyword evidence="2" id="KW-0677">Repeat</keyword>
<evidence type="ECO:0000256" key="2">
    <source>
        <dbReference type="PROSITE-ProRule" id="PRU01251"/>
    </source>
</evidence>
<gene>
    <name evidence="5" type="ORF">HA482_24485</name>
</gene>
<dbReference type="Gene3D" id="1.10.1780.10">
    <property type="entry name" value="Clp, N-terminal domain"/>
    <property type="match status" value="1"/>
</dbReference>
<dbReference type="InterPro" id="IPR036628">
    <property type="entry name" value="Clp_N_dom_sf"/>
</dbReference>
<proteinExistence type="inferred from homology"/>
<feature type="domain" description="Lon N-terminal" evidence="3">
    <location>
        <begin position="71"/>
        <end position="262"/>
    </location>
</feature>
<dbReference type="Gene3D" id="1.20.58.1480">
    <property type="match status" value="1"/>
</dbReference>
<comment type="similarity">
    <text evidence="1">Belongs to the ClpA/ClpB family.</text>
</comment>
<comment type="caution">
    <text evidence="5">The sequence shown here is derived from an EMBL/GenBank/DDBJ whole genome shotgun (WGS) entry which is preliminary data.</text>
</comment>